<dbReference type="Pfam" id="PF04020">
    <property type="entry name" value="Phage_holin_4_2"/>
    <property type="match status" value="1"/>
</dbReference>
<feature type="transmembrane region" description="Helical" evidence="1">
    <location>
        <begin position="34"/>
        <end position="52"/>
    </location>
</feature>
<gene>
    <name evidence="2" type="ORF">HCR03_11925</name>
</gene>
<reference evidence="2 3" key="1">
    <citation type="submission" date="2020-08" db="EMBL/GenBank/DDBJ databases">
        <title>The isolate Caproiciproducens sp. 7D4C2 produces n-caproate at mildly acidic conditions from hexoses: genome and rBOX comparison with related strains and chain-elongating bacteria.</title>
        <authorList>
            <person name="Esquivel-Elizondo S."/>
            <person name="Bagci C."/>
            <person name="Temovska M."/>
            <person name="Jeon B.S."/>
            <person name="Bessarab I."/>
            <person name="Williams R.B.H."/>
            <person name="Huson D.H."/>
            <person name="Angenent L.T."/>
        </authorList>
    </citation>
    <scope>NUCLEOTIDE SEQUENCE [LARGE SCALE GENOMIC DNA]</scope>
    <source>
        <strain evidence="2 3">7D4C2</strain>
    </source>
</reference>
<keyword evidence="1" id="KW-0472">Membrane</keyword>
<name>A0A7G8T764_9FIRM</name>
<dbReference type="AlphaFoldDB" id="A0A7G8T764"/>
<evidence type="ECO:0000313" key="2">
    <source>
        <dbReference type="EMBL" id="QNK39455.1"/>
    </source>
</evidence>
<dbReference type="EMBL" id="CP060286">
    <property type="protein sequence ID" value="QNK39455.1"/>
    <property type="molecule type" value="Genomic_DNA"/>
</dbReference>
<dbReference type="RefSeq" id="WP_156990327.1">
    <property type="nucleotide sequence ID" value="NZ_CP060286.1"/>
</dbReference>
<dbReference type="PANTHER" id="PTHR37309">
    <property type="entry name" value="SLR0284 PROTEIN"/>
    <property type="match status" value="1"/>
</dbReference>
<evidence type="ECO:0000313" key="3">
    <source>
        <dbReference type="Proteomes" id="UP000515909"/>
    </source>
</evidence>
<dbReference type="Proteomes" id="UP000515909">
    <property type="component" value="Chromosome"/>
</dbReference>
<accession>A0A7G8T764</accession>
<feature type="transmembrane region" description="Helical" evidence="1">
    <location>
        <begin position="86"/>
        <end position="111"/>
    </location>
</feature>
<keyword evidence="1" id="KW-0812">Transmembrane</keyword>
<organism evidence="2 3">
    <name type="scientific">Caproicibacter fermentans</name>
    <dbReference type="NCBI Taxonomy" id="2576756"/>
    <lineage>
        <taxon>Bacteria</taxon>
        <taxon>Bacillati</taxon>
        <taxon>Bacillota</taxon>
        <taxon>Clostridia</taxon>
        <taxon>Eubacteriales</taxon>
        <taxon>Acutalibacteraceae</taxon>
        <taxon>Caproicibacter</taxon>
    </lineage>
</organism>
<keyword evidence="1" id="KW-1133">Transmembrane helix</keyword>
<feature type="transmembrane region" description="Helical" evidence="1">
    <location>
        <begin position="58"/>
        <end position="79"/>
    </location>
</feature>
<protein>
    <submittedName>
        <fullName evidence="2">Phage holin family protein</fullName>
    </submittedName>
</protein>
<dbReference type="OrthoDB" id="7205479at2"/>
<sequence length="144" mass="15832">MPASLKDGFPPANRIHPVRYRYLIDLEGKTTMKLFVKWLVCAVSLFLTSQIFPGRFVLWGGLPALIACATVLWVLNIFLRPLLQLLALPFSLVTFGLFSLVVNGVVVALAAALIPGIAIHGLWVCVFISLLISLGNMMFAHKAR</sequence>
<dbReference type="InterPro" id="IPR007165">
    <property type="entry name" value="Phage_holin_4_2"/>
</dbReference>
<dbReference type="PANTHER" id="PTHR37309:SF1">
    <property type="entry name" value="SLR0284 PROTEIN"/>
    <property type="match status" value="1"/>
</dbReference>
<feature type="transmembrane region" description="Helical" evidence="1">
    <location>
        <begin position="117"/>
        <end position="139"/>
    </location>
</feature>
<dbReference type="KEGG" id="cfem:HCR03_11925"/>
<proteinExistence type="predicted"/>
<evidence type="ECO:0000256" key="1">
    <source>
        <dbReference type="SAM" id="Phobius"/>
    </source>
</evidence>